<sequence length="266" mass="28217">MSGLVAYASSDEEEDEEQSNHVEQTSSTAVAPSNSRIDQTTATQPSRPAAPEQSAPQPSDAPQERPAPEIGPVTQSAVPLGPSLPPAEEQDDPATNDDGLPEAPSSPYTAARALIHDLTLPAVPNLDIPPSPPGSPPARASKTFEQFLKLKQTGTHFNAKLQNSAALKNPSVTDKLMDFAGLDDAQLYETTLPLDLWNPTAFPETAYVDKLKQTRERLAKRMESTKSTGSRSSVDFVPATMPSAAGGGAPPVGSLARGEKRKGDWR</sequence>
<name>A0AB34G572_9HYPO</name>
<dbReference type="EMBL" id="JAQHRD010000001">
    <property type="protein sequence ID" value="KAJ6445877.1"/>
    <property type="molecule type" value="Genomic_DNA"/>
</dbReference>
<feature type="compositionally biased region" description="Low complexity" evidence="1">
    <location>
        <begin position="44"/>
        <end position="61"/>
    </location>
</feature>
<evidence type="ECO:0000256" key="1">
    <source>
        <dbReference type="SAM" id="MobiDB-lite"/>
    </source>
</evidence>
<dbReference type="GO" id="GO:0005634">
    <property type="term" value="C:nucleus"/>
    <property type="evidence" value="ECO:0007669"/>
    <property type="project" value="TreeGrafter"/>
</dbReference>
<comment type="caution">
    <text evidence="2">The sequence shown here is derived from an EMBL/GenBank/DDBJ whole genome shotgun (WGS) entry which is preliminary data.</text>
</comment>
<proteinExistence type="predicted"/>
<keyword evidence="3" id="KW-1185">Reference proteome</keyword>
<dbReference type="PANTHER" id="PTHR13464">
    <property type="entry name" value="TRANSCRIPTIONAL REGULATOR PROTEIN HCNGP"/>
    <property type="match status" value="1"/>
</dbReference>
<dbReference type="AlphaFoldDB" id="A0AB34G572"/>
<accession>A0AB34G572</accession>
<protein>
    <submittedName>
        <fullName evidence="2">Translocator protein</fullName>
    </submittedName>
</protein>
<feature type="region of interest" description="Disordered" evidence="1">
    <location>
        <begin position="218"/>
        <end position="266"/>
    </location>
</feature>
<organism evidence="2 3">
    <name type="scientific">Purpureocillium lavendulum</name>
    <dbReference type="NCBI Taxonomy" id="1247861"/>
    <lineage>
        <taxon>Eukaryota</taxon>
        <taxon>Fungi</taxon>
        <taxon>Dikarya</taxon>
        <taxon>Ascomycota</taxon>
        <taxon>Pezizomycotina</taxon>
        <taxon>Sordariomycetes</taxon>
        <taxon>Hypocreomycetidae</taxon>
        <taxon>Hypocreales</taxon>
        <taxon>Ophiocordycipitaceae</taxon>
        <taxon>Purpureocillium</taxon>
    </lineage>
</organism>
<gene>
    <name evidence="2" type="ORF">O9K51_00642</name>
</gene>
<dbReference type="InterPro" id="IPR012479">
    <property type="entry name" value="SAP30BP"/>
</dbReference>
<feature type="compositionally biased region" description="Polar residues" evidence="1">
    <location>
        <begin position="21"/>
        <end position="43"/>
    </location>
</feature>
<reference evidence="2" key="1">
    <citation type="submission" date="2023-01" db="EMBL/GenBank/DDBJ databases">
        <title>The growth and conidiation of Purpureocillium lavendulum are regulated by nitrogen source and histone H3K14 acetylation.</title>
        <authorList>
            <person name="Tang P."/>
            <person name="Han J."/>
            <person name="Zhang C."/>
            <person name="Tang P."/>
            <person name="Qi F."/>
            <person name="Zhang K."/>
            <person name="Liang L."/>
        </authorList>
    </citation>
    <scope>NUCLEOTIDE SEQUENCE</scope>
    <source>
        <strain evidence="2">YMF1.00683</strain>
    </source>
</reference>
<dbReference type="GO" id="GO:0006355">
    <property type="term" value="P:regulation of DNA-templated transcription"/>
    <property type="evidence" value="ECO:0007669"/>
    <property type="project" value="InterPro"/>
</dbReference>
<feature type="region of interest" description="Disordered" evidence="1">
    <location>
        <begin position="1"/>
        <end position="113"/>
    </location>
</feature>
<dbReference type="PANTHER" id="PTHR13464:SF0">
    <property type="entry name" value="SAP30-BINDING PROTEIN"/>
    <property type="match status" value="1"/>
</dbReference>
<dbReference type="Proteomes" id="UP001163105">
    <property type="component" value="Unassembled WGS sequence"/>
</dbReference>
<dbReference type="Pfam" id="PF07818">
    <property type="entry name" value="HCNGP"/>
    <property type="match status" value="1"/>
</dbReference>
<evidence type="ECO:0000313" key="2">
    <source>
        <dbReference type="EMBL" id="KAJ6445877.1"/>
    </source>
</evidence>
<evidence type="ECO:0000313" key="3">
    <source>
        <dbReference type="Proteomes" id="UP001163105"/>
    </source>
</evidence>
<feature type="compositionally biased region" description="Basic and acidic residues" evidence="1">
    <location>
        <begin position="257"/>
        <end position="266"/>
    </location>
</feature>